<dbReference type="PANTHER" id="PTHR43775:SF7">
    <property type="entry name" value="FATTY ACID SYNTHASE"/>
    <property type="match status" value="1"/>
</dbReference>
<comment type="catalytic activity">
    <reaction evidence="60">
        <text>(2E)-octadecenoyl-[ACP] + NADPH + H(+) = octadecanoyl-[ACP] + NADP(+)</text>
        <dbReference type="Rhea" id="RHEA:41928"/>
        <dbReference type="Rhea" id="RHEA-COMP:9655"/>
        <dbReference type="Rhea" id="RHEA-COMP:9656"/>
        <dbReference type="ChEBI" id="CHEBI:15378"/>
        <dbReference type="ChEBI" id="CHEBI:57783"/>
        <dbReference type="ChEBI" id="CHEBI:58349"/>
        <dbReference type="ChEBI" id="CHEBI:78489"/>
        <dbReference type="ChEBI" id="CHEBI:78495"/>
    </reaction>
    <physiologicalReaction direction="left-to-right" evidence="60">
        <dbReference type="Rhea" id="RHEA:41929"/>
    </physiologicalReaction>
</comment>
<dbReference type="Gene3D" id="3.40.50.1820">
    <property type="entry name" value="alpha/beta hydrolase"/>
    <property type="match status" value="2"/>
</dbReference>
<keyword evidence="26" id="KW-0511">Multifunctional enzyme</keyword>
<dbReference type="SMART" id="SM00827">
    <property type="entry name" value="PKS_AT"/>
    <property type="match status" value="1"/>
</dbReference>
<comment type="catalytic activity">
    <reaction evidence="57">
        <text>holo-[ACP] + acetyl-CoA = acetyl-[ACP] + CoA</text>
        <dbReference type="Rhea" id="RHEA:41788"/>
        <dbReference type="Rhea" id="RHEA-COMP:9621"/>
        <dbReference type="Rhea" id="RHEA-COMP:9685"/>
        <dbReference type="ChEBI" id="CHEBI:57287"/>
        <dbReference type="ChEBI" id="CHEBI:57288"/>
        <dbReference type="ChEBI" id="CHEBI:64479"/>
        <dbReference type="ChEBI" id="CHEBI:78446"/>
        <dbReference type="EC" id="2.3.1.38"/>
    </reaction>
    <physiologicalReaction direction="left-to-right" evidence="57">
        <dbReference type="Rhea" id="RHEA:41789"/>
    </physiologicalReaction>
</comment>
<evidence type="ECO:0000256" key="51">
    <source>
        <dbReference type="ARBA" id="ARBA00048289"/>
    </source>
</evidence>
<keyword evidence="76" id="KW-1185">Reference proteome</keyword>
<comment type="catalytic activity">
    <reaction evidence="29">
        <text>(3R)-hydroxyhexanoyl-[ACP] = (2E)-hexenoyl-[ACP] + H2O</text>
        <dbReference type="Rhea" id="RHEA:41828"/>
        <dbReference type="Rhea" id="RHEA-COMP:9630"/>
        <dbReference type="Rhea" id="RHEA-COMP:9631"/>
        <dbReference type="ChEBI" id="CHEBI:15377"/>
        <dbReference type="ChEBI" id="CHEBI:78457"/>
        <dbReference type="ChEBI" id="CHEBI:78458"/>
    </reaction>
    <physiologicalReaction direction="left-to-right" evidence="29">
        <dbReference type="Rhea" id="RHEA:41829"/>
    </physiologicalReaction>
</comment>
<dbReference type="Proteomes" id="UP000008744">
    <property type="component" value="Unassembled WGS sequence"/>
</dbReference>
<dbReference type="InterPro" id="IPR014030">
    <property type="entry name" value="Ketoacyl_synth_N"/>
</dbReference>
<dbReference type="CDD" id="cd05195">
    <property type="entry name" value="enoyl_red"/>
    <property type="match status" value="1"/>
</dbReference>
<dbReference type="FunFam" id="3.90.180.10:FF:000015">
    <property type="entry name" value="Fatty acid synthase"/>
    <property type="match status" value="1"/>
</dbReference>
<dbReference type="SUPFAM" id="SSF53474">
    <property type="entry name" value="alpha/beta-Hydrolases"/>
    <property type="match status" value="1"/>
</dbReference>
<comment type="catalytic activity">
    <reaction evidence="39">
        <text>hexanoyl-[ACP] + malonyl-[ACP] + H(+) = 3-oxooctanoyl-[ACP] + holo-[ACP] + CO2</text>
        <dbReference type="Rhea" id="RHEA:41836"/>
        <dbReference type="Rhea" id="RHEA-COMP:9623"/>
        <dbReference type="Rhea" id="RHEA-COMP:9632"/>
        <dbReference type="Rhea" id="RHEA-COMP:9633"/>
        <dbReference type="Rhea" id="RHEA-COMP:9685"/>
        <dbReference type="ChEBI" id="CHEBI:15378"/>
        <dbReference type="ChEBI" id="CHEBI:16526"/>
        <dbReference type="ChEBI" id="CHEBI:64479"/>
        <dbReference type="ChEBI" id="CHEBI:78449"/>
        <dbReference type="ChEBI" id="CHEBI:78459"/>
        <dbReference type="ChEBI" id="CHEBI:78460"/>
    </reaction>
    <physiologicalReaction direction="left-to-right" evidence="39">
        <dbReference type="Rhea" id="RHEA:41837"/>
    </physiologicalReaction>
</comment>
<comment type="catalytic activity">
    <reaction evidence="28">
        <text>(3R)-hydroxydodecanoyl-[ACP] = (2E)-dodecenoyl-[ACP] + H2O</text>
        <dbReference type="Rhea" id="RHEA:41876"/>
        <dbReference type="Rhea" id="RHEA-COMP:9642"/>
        <dbReference type="Rhea" id="RHEA-COMP:9643"/>
        <dbReference type="ChEBI" id="CHEBI:15377"/>
        <dbReference type="ChEBI" id="CHEBI:78470"/>
        <dbReference type="ChEBI" id="CHEBI:78472"/>
    </reaction>
    <physiologicalReaction direction="left-to-right" evidence="28">
        <dbReference type="Rhea" id="RHEA:41877"/>
    </physiologicalReaction>
</comment>
<comment type="catalytic activity">
    <reaction evidence="49">
        <text>hexadecanoyl-[ACP] + malonyl-[ACP] + H(+) = 3-oxooctadecanoyl-[ACP] + holo-[ACP] + CO2</text>
        <dbReference type="Rhea" id="RHEA:41916"/>
        <dbReference type="Rhea" id="RHEA-COMP:9623"/>
        <dbReference type="Rhea" id="RHEA-COMP:9652"/>
        <dbReference type="Rhea" id="RHEA-COMP:9653"/>
        <dbReference type="Rhea" id="RHEA-COMP:9685"/>
        <dbReference type="ChEBI" id="CHEBI:15378"/>
        <dbReference type="ChEBI" id="CHEBI:16526"/>
        <dbReference type="ChEBI" id="CHEBI:64479"/>
        <dbReference type="ChEBI" id="CHEBI:78449"/>
        <dbReference type="ChEBI" id="CHEBI:78483"/>
        <dbReference type="ChEBI" id="CHEBI:78487"/>
    </reaction>
    <physiologicalReaction direction="left-to-right" evidence="49">
        <dbReference type="Rhea" id="RHEA:41917"/>
    </physiologicalReaction>
</comment>
<dbReference type="InterPro" id="IPR018201">
    <property type="entry name" value="Ketoacyl_synth_AS"/>
</dbReference>
<dbReference type="GO" id="GO:0141148">
    <property type="term" value="F:enoyl-[acyl-carrier-protein] reductase (NADPH) activity"/>
    <property type="evidence" value="ECO:0007669"/>
    <property type="project" value="UniProtKB-EC"/>
</dbReference>
<comment type="pathway">
    <text evidence="1">Lipid metabolism; fatty acid biosynthesis.</text>
</comment>
<dbReference type="GO" id="GO:0019171">
    <property type="term" value="F:(3R)-hydroxyacyl-[acyl-carrier-protein] dehydratase activity"/>
    <property type="evidence" value="ECO:0007669"/>
    <property type="project" value="UniProtKB-EC"/>
</dbReference>
<evidence type="ECO:0000256" key="71">
    <source>
        <dbReference type="SAM" id="SignalP"/>
    </source>
</evidence>
<evidence type="ECO:0000256" key="23">
    <source>
        <dbReference type="ARBA" id="ARBA00023098"/>
    </source>
</evidence>
<comment type="catalytic activity">
    <reaction evidence="58">
        <text>hexadecanoyl-[ACP] + H2O = hexadecanoate + holo-[ACP] + H(+)</text>
        <dbReference type="Rhea" id="RHEA:41932"/>
        <dbReference type="Rhea" id="RHEA-COMP:9652"/>
        <dbReference type="Rhea" id="RHEA-COMP:9685"/>
        <dbReference type="ChEBI" id="CHEBI:7896"/>
        <dbReference type="ChEBI" id="CHEBI:15377"/>
        <dbReference type="ChEBI" id="CHEBI:15378"/>
        <dbReference type="ChEBI" id="CHEBI:64479"/>
        <dbReference type="ChEBI" id="CHEBI:78483"/>
        <dbReference type="EC" id="3.1.2.14"/>
    </reaction>
    <physiologicalReaction direction="left-to-right" evidence="58">
        <dbReference type="Rhea" id="RHEA:41933"/>
    </physiologicalReaction>
</comment>
<dbReference type="GO" id="GO:0019432">
    <property type="term" value="P:triglyceride biosynthetic process"/>
    <property type="evidence" value="ECO:0007669"/>
    <property type="project" value="EnsemblMetazoa"/>
</dbReference>
<dbReference type="InterPro" id="IPR016035">
    <property type="entry name" value="Acyl_Trfase/lysoPLipase"/>
</dbReference>
<dbReference type="Pfam" id="PF08659">
    <property type="entry name" value="KR"/>
    <property type="match status" value="1"/>
</dbReference>
<keyword evidence="14" id="KW-0808">Transferase</keyword>
<dbReference type="InterPro" id="IPR020807">
    <property type="entry name" value="PKS_DH"/>
</dbReference>
<evidence type="ECO:0000256" key="41">
    <source>
        <dbReference type="ARBA" id="ARBA00047440"/>
    </source>
</evidence>
<keyword evidence="23" id="KW-0443">Lipid metabolism</keyword>
<evidence type="ECO:0000256" key="48">
    <source>
        <dbReference type="ARBA" id="ARBA00047961"/>
    </source>
</evidence>
<evidence type="ECO:0000256" key="3">
    <source>
        <dbReference type="ARBA" id="ARBA00012480"/>
    </source>
</evidence>
<dbReference type="InterPro" id="IPR029058">
    <property type="entry name" value="AB_hydrolase_fold"/>
</dbReference>
<evidence type="ECO:0000256" key="25">
    <source>
        <dbReference type="ARBA" id="ARBA00023239"/>
    </source>
</evidence>
<comment type="catalytic activity">
    <reaction evidence="54">
        <text>a fatty acyl-[ACP] + malonyl-[ACP] + H(+) = a 3-oxoacyl-[ACP] + holo-[ACP] + CO2</text>
        <dbReference type="Rhea" id="RHEA:22836"/>
        <dbReference type="Rhea" id="RHEA-COMP:9623"/>
        <dbReference type="Rhea" id="RHEA-COMP:9685"/>
        <dbReference type="Rhea" id="RHEA-COMP:9916"/>
        <dbReference type="Rhea" id="RHEA-COMP:14125"/>
        <dbReference type="ChEBI" id="CHEBI:15378"/>
        <dbReference type="ChEBI" id="CHEBI:16526"/>
        <dbReference type="ChEBI" id="CHEBI:64479"/>
        <dbReference type="ChEBI" id="CHEBI:78449"/>
        <dbReference type="ChEBI" id="CHEBI:78776"/>
        <dbReference type="ChEBI" id="CHEBI:138651"/>
        <dbReference type="EC" id="2.3.1.41"/>
    </reaction>
    <physiologicalReaction direction="left-to-right" evidence="54">
        <dbReference type="Rhea" id="RHEA:22837"/>
    </physiologicalReaction>
</comment>
<comment type="catalytic activity">
    <reaction evidence="55">
        <text>3-oxohexanoyl-[ACP] + NADPH + H(+) = (3R)-hydroxyhexanoyl-[ACP] + NADP(+)</text>
        <dbReference type="Rhea" id="RHEA:41824"/>
        <dbReference type="Rhea" id="RHEA-COMP:9629"/>
        <dbReference type="Rhea" id="RHEA-COMP:9630"/>
        <dbReference type="ChEBI" id="CHEBI:15378"/>
        <dbReference type="ChEBI" id="CHEBI:57783"/>
        <dbReference type="ChEBI" id="CHEBI:58349"/>
        <dbReference type="ChEBI" id="CHEBI:78456"/>
        <dbReference type="ChEBI" id="CHEBI:78457"/>
    </reaction>
    <physiologicalReaction direction="left-to-right" evidence="55">
        <dbReference type="Rhea" id="RHEA:41825"/>
    </physiologicalReaction>
</comment>
<evidence type="ECO:0000256" key="70">
    <source>
        <dbReference type="SAM" id="MobiDB-lite"/>
    </source>
</evidence>
<comment type="catalytic activity">
    <reaction evidence="44">
        <text>dodecanoyl-[ACP] + malonyl-[ACP] + H(+) = 3-oxotetradecanoyl-[ACP] + holo-[ACP] + CO2</text>
        <dbReference type="Rhea" id="RHEA:41884"/>
        <dbReference type="Rhea" id="RHEA-COMP:9623"/>
        <dbReference type="Rhea" id="RHEA-COMP:9644"/>
        <dbReference type="Rhea" id="RHEA-COMP:9645"/>
        <dbReference type="Rhea" id="RHEA-COMP:9685"/>
        <dbReference type="ChEBI" id="CHEBI:15378"/>
        <dbReference type="ChEBI" id="CHEBI:16526"/>
        <dbReference type="ChEBI" id="CHEBI:64479"/>
        <dbReference type="ChEBI" id="CHEBI:65264"/>
        <dbReference type="ChEBI" id="CHEBI:78449"/>
        <dbReference type="ChEBI" id="CHEBI:78473"/>
    </reaction>
    <physiologicalReaction direction="left-to-right" evidence="44">
        <dbReference type="Rhea" id="RHEA:41885"/>
    </physiologicalReaction>
</comment>
<dbReference type="EC" id="4.2.1.59" evidence="6"/>
<evidence type="ECO:0000256" key="12">
    <source>
        <dbReference type="ARBA" id="ARBA00022516"/>
    </source>
</evidence>
<comment type="catalytic activity">
    <reaction evidence="35">
        <text>(3R)-hydroxybutanoyl-[ACP] = (2E)-butenoyl-[ACP] + H2O</text>
        <dbReference type="Rhea" id="RHEA:41808"/>
        <dbReference type="Rhea" id="RHEA-COMP:9626"/>
        <dbReference type="Rhea" id="RHEA-COMP:9627"/>
        <dbReference type="ChEBI" id="CHEBI:15377"/>
        <dbReference type="ChEBI" id="CHEBI:78451"/>
        <dbReference type="ChEBI" id="CHEBI:78453"/>
    </reaction>
    <physiologicalReaction direction="left-to-right" evidence="35">
        <dbReference type="Rhea" id="RHEA:41809"/>
    </physiologicalReaction>
</comment>
<dbReference type="Gene3D" id="3.90.180.10">
    <property type="entry name" value="Medium-chain alcohol dehydrogenases, catalytic domain"/>
    <property type="match status" value="1"/>
</dbReference>
<dbReference type="Pfam" id="PF00975">
    <property type="entry name" value="Thioesterase"/>
    <property type="match status" value="1"/>
</dbReference>
<comment type="catalytic activity">
    <reaction evidence="30">
        <text>(3R)-hydroxydecanoyl-[ACP] = (2E)-decenoyl-[ACP] + H2O</text>
        <dbReference type="Rhea" id="RHEA:41860"/>
        <dbReference type="Rhea" id="RHEA-COMP:9638"/>
        <dbReference type="Rhea" id="RHEA-COMP:9639"/>
        <dbReference type="ChEBI" id="CHEBI:15377"/>
        <dbReference type="ChEBI" id="CHEBI:78466"/>
        <dbReference type="ChEBI" id="CHEBI:78467"/>
    </reaction>
    <physiologicalReaction direction="left-to-right" evidence="30">
        <dbReference type="Rhea" id="RHEA:41861"/>
    </physiologicalReaction>
</comment>
<protein>
    <recommendedName>
        <fullName evidence="10">Fatty acid synthase</fullName>
        <ecNumber evidence="5">1.1.1.100</ecNumber>
        <ecNumber evidence="2">1.3.1.39</ecNumber>
        <ecNumber evidence="8">2.3.1.38</ecNumber>
        <ecNumber evidence="9">2.3.1.39</ecNumber>
        <ecNumber evidence="7">2.3.1.41</ecNumber>
        <ecNumber evidence="4">2.3.1.85</ecNumber>
        <ecNumber evidence="3">3.1.2.14</ecNumber>
        <ecNumber evidence="6">4.2.1.59</ecNumber>
    </recommendedName>
</protein>
<dbReference type="FunFam" id="3.40.47.10:FF:000033">
    <property type="entry name" value="Fatty acid synthase"/>
    <property type="match status" value="1"/>
</dbReference>
<feature type="compositionally biased region" description="Low complexity" evidence="70">
    <location>
        <begin position="2291"/>
        <end position="2301"/>
    </location>
</feature>
<dbReference type="SUPFAM" id="SSF51735">
    <property type="entry name" value="NAD(P)-binding Rossmann-fold domains"/>
    <property type="match status" value="2"/>
</dbReference>
<dbReference type="GO" id="GO:0004313">
    <property type="term" value="F:[acyl-carrier-protein] S-acetyltransferase activity"/>
    <property type="evidence" value="ECO:0007669"/>
    <property type="project" value="UniProtKB-EC"/>
</dbReference>
<feature type="domain" description="PKS/mFAS DH" evidence="74">
    <location>
        <begin position="1040"/>
        <end position="1306"/>
    </location>
</feature>
<evidence type="ECO:0000256" key="44">
    <source>
        <dbReference type="ARBA" id="ARBA00047578"/>
    </source>
</evidence>
<dbReference type="EC" id="2.3.1.38" evidence="8"/>
<dbReference type="FunFam" id="1.10.1200.10:FF:000013">
    <property type="entry name" value="Fatty acid synthase"/>
    <property type="match status" value="1"/>
</dbReference>
<dbReference type="InterPro" id="IPR001031">
    <property type="entry name" value="Thioesterase"/>
</dbReference>
<evidence type="ECO:0000256" key="57">
    <source>
        <dbReference type="ARBA" id="ARBA00048691"/>
    </source>
</evidence>
<evidence type="ECO:0000256" key="30">
    <source>
        <dbReference type="ARBA" id="ARBA00023388"/>
    </source>
</evidence>
<name>B4G6R3_DROPE</name>
<comment type="catalytic activity">
    <reaction evidence="51">
        <text>tetradecanoyl-[ACP] + H2O = tetradecanoate + holo-[ACP] + H(+)</text>
        <dbReference type="Rhea" id="RHEA:30123"/>
        <dbReference type="Rhea" id="RHEA-COMP:9648"/>
        <dbReference type="Rhea" id="RHEA-COMP:9685"/>
        <dbReference type="ChEBI" id="CHEBI:15377"/>
        <dbReference type="ChEBI" id="CHEBI:15378"/>
        <dbReference type="ChEBI" id="CHEBI:30807"/>
        <dbReference type="ChEBI" id="CHEBI:64479"/>
        <dbReference type="ChEBI" id="CHEBI:78477"/>
        <dbReference type="EC" id="3.1.2.14"/>
    </reaction>
    <physiologicalReaction direction="left-to-right" evidence="51">
        <dbReference type="Rhea" id="RHEA:30124"/>
    </physiologicalReaction>
</comment>
<evidence type="ECO:0000256" key="24">
    <source>
        <dbReference type="ARBA" id="ARBA00023160"/>
    </source>
</evidence>
<comment type="catalytic activity">
    <reaction evidence="65">
        <text>3-oxooctanoyl-[ACP] + NADPH + H(+) = (3R)-hydroxyoctanoyl-[ACP] + NADP(+)</text>
        <dbReference type="Rhea" id="RHEA:41840"/>
        <dbReference type="Rhea" id="RHEA-COMP:9633"/>
        <dbReference type="Rhea" id="RHEA-COMP:9634"/>
        <dbReference type="ChEBI" id="CHEBI:15378"/>
        <dbReference type="ChEBI" id="CHEBI:57783"/>
        <dbReference type="ChEBI" id="CHEBI:58349"/>
        <dbReference type="ChEBI" id="CHEBI:78460"/>
        <dbReference type="ChEBI" id="CHEBI:78461"/>
    </reaction>
    <physiologicalReaction direction="left-to-right" evidence="65">
        <dbReference type="Rhea" id="RHEA:41841"/>
    </physiologicalReaction>
</comment>
<feature type="chain" id="PRO_5002806212" description="Fatty acid synthase" evidence="71">
    <location>
        <begin position="39"/>
        <end position="2603"/>
    </location>
</feature>
<dbReference type="SMART" id="SM00825">
    <property type="entry name" value="PKS_KS"/>
    <property type="match status" value="1"/>
</dbReference>
<keyword evidence="12" id="KW-0444">Lipid biosynthesis</keyword>
<evidence type="ECO:0000256" key="45">
    <source>
        <dbReference type="ARBA" id="ARBA00047810"/>
    </source>
</evidence>
<evidence type="ECO:0000259" key="72">
    <source>
        <dbReference type="PROSITE" id="PS50075"/>
    </source>
</evidence>
<keyword evidence="19" id="KW-0663">Pyridoxal phosphate</keyword>
<accession>B4G6R3</accession>
<dbReference type="Gene3D" id="1.10.1200.10">
    <property type="entry name" value="ACP-like"/>
    <property type="match status" value="1"/>
</dbReference>
<keyword evidence="16" id="KW-0378">Hydrolase</keyword>
<keyword evidence="15" id="KW-0702">S-nitrosylation</keyword>
<evidence type="ECO:0000256" key="38">
    <source>
        <dbReference type="ARBA" id="ARBA00047300"/>
    </source>
</evidence>
<dbReference type="GO" id="GO:0004316">
    <property type="term" value="F:3-oxoacyl-[acyl-carrier-protein] reductase (NADPH) activity"/>
    <property type="evidence" value="ECO:0007669"/>
    <property type="project" value="UniProtKB-EC"/>
</dbReference>
<dbReference type="InterPro" id="IPR050091">
    <property type="entry name" value="PKS_NRPS_Biosynth_Enz"/>
</dbReference>
<evidence type="ECO:0000256" key="11">
    <source>
        <dbReference type="ARBA" id="ARBA00022450"/>
    </source>
</evidence>
<dbReference type="SUPFAM" id="SSF47336">
    <property type="entry name" value="ACP-like"/>
    <property type="match status" value="1"/>
</dbReference>
<dbReference type="Pfam" id="PF21089">
    <property type="entry name" value="PKS_DH_N"/>
    <property type="match status" value="1"/>
</dbReference>
<dbReference type="Pfam" id="PF00550">
    <property type="entry name" value="PP-binding"/>
    <property type="match status" value="1"/>
</dbReference>
<dbReference type="OMA" id="KMRGGEF"/>
<dbReference type="PROSITE" id="PS00606">
    <property type="entry name" value="KS3_1"/>
    <property type="match status" value="1"/>
</dbReference>
<dbReference type="Pfam" id="PF21149">
    <property type="entry name" value="FAS_pseudo-KR"/>
    <property type="match status" value="1"/>
</dbReference>
<comment type="catalytic activity">
    <reaction evidence="43">
        <text>(2E)-butenoyl-[ACP] + NADPH + H(+) = butanoyl-[ACP] + NADP(+)</text>
        <dbReference type="Rhea" id="RHEA:41812"/>
        <dbReference type="Rhea" id="RHEA-COMP:9627"/>
        <dbReference type="Rhea" id="RHEA-COMP:9628"/>
        <dbReference type="ChEBI" id="CHEBI:15378"/>
        <dbReference type="ChEBI" id="CHEBI:57783"/>
        <dbReference type="ChEBI" id="CHEBI:58349"/>
        <dbReference type="ChEBI" id="CHEBI:78453"/>
        <dbReference type="ChEBI" id="CHEBI:78454"/>
    </reaction>
    <physiologicalReaction direction="left-to-right" evidence="43">
        <dbReference type="Rhea" id="RHEA:41813"/>
    </physiologicalReaction>
</comment>
<dbReference type="InterPro" id="IPR057326">
    <property type="entry name" value="KR_dom"/>
</dbReference>
<evidence type="ECO:0000256" key="8">
    <source>
        <dbReference type="ARBA" id="ARBA00013256"/>
    </source>
</evidence>
<keyword evidence="21" id="KW-0560">Oxidoreductase</keyword>
<dbReference type="EC" id="2.3.1.39" evidence="9"/>
<evidence type="ECO:0000256" key="7">
    <source>
        <dbReference type="ARBA" id="ARBA00013191"/>
    </source>
</evidence>
<dbReference type="GO" id="GO:0071329">
    <property type="term" value="P:cellular response to sucrose stimulus"/>
    <property type="evidence" value="ECO:0007669"/>
    <property type="project" value="EnsemblMetazoa"/>
</dbReference>
<evidence type="ECO:0000256" key="32">
    <source>
        <dbReference type="ARBA" id="ARBA00023398"/>
    </source>
</evidence>
<dbReference type="SMR" id="B4G6R3"/>
<evidence type="ECO:0000256" key="21">
    <source>
        <dbReference type="ARBA" id="ARBA00023002"/>
    </source>
</evidence>
<dbReference type="Pfam" id="PF13602">
    <property type="entry name" value="ADH_zinc_N_2"/>
    <property type="match status" value="1"/>
</dbReference>
<evidence type="ECO:0000313" key="76">
    <source>
        <dbReference type="Proteomes" id="UP000008744"/>
    </source>
</evidence>
<dbReference type="SMART" id="SM00829">
    <property type="entry name" value="PKS_ER"/>
    <property type="match status" value="1"/>
</dbReference>
<evidence type="ECO:0000256" key="37">
    <source>
        <dbReference type="ARBA" id="ARBA00044883"/>
    </source>
</evidence>
<dbReference type="GO" id="GO:0035356">
    <property type="term" value="P:intracellular triglyceride homeostasis"/>
    <property type="evidence" value="ECO:0007669"/>
    <property type="project" value="EnsemblMetazoa"/>
</dbReference>
<comment type="catalytic activity">
    <reaction evidence="68">
        <text>octanoyl-[ACP] + malonyl-[ACP] + H(+) = 3-oxodecanoyl-[ACP] + holo-[ACP] + CO2</text>
        <dbReference type="Rhea" id="RHEA:41852"/>
        <dbReference type="Rhea" id="RHEA-COMP:9623"/>
        <dbReference type="Rhea" id="RHEA-COMP:9636"/>
        <dbReference type="Rhea" id="RHEA-COMP:9637"/>
        <dbReference type="Rhea" id="RHEA-COMP:9685"/>
        <dbReference type="ChEBI" id="CHEBI:15378"/>
        <dbReference type="ChEBI" id="CHEBI:16526"/>
        <dbReference type="ChEBI" id="CHEBI:64479"/>
        <dbReference type="ChEBI" id="CHEBI:78449"/>
        <dbReference type="ChEBI" id="CHEBI:78463"/>
        <dbReference type="ChEBI" id="CHEBI:78464"/>
    </reaction>
    <physiologicalReaction direction="left-to-right" evidence="68">
        <dbReference type="Rhea" id="RHEA:41853"/>
    </physiologicalReaction>
</comment>
<dbReference type="PROSITE" id="PS52019">
    <property type="entry name" value="PKS_MFAS_DH"/>
    <property type="match status" value="1"/>
</dbReference>
<evidence type="ECO:0000256" key="1">
    <source>
        <dbReference type="ARBA" id="ARBA00005194"/>
    </source>
</evidence>
<comment type="catalytic activity">
    <reaction evidence="37">
        <text>acetyl-CoA + n malonyl-CoA + 2n NADPH + 2n H(+) = a long-chain fatty acid + (n+1) CoA + n CO2 + 2n NADP(+).</text>
        <dbReference type="EC" id="2.3.1.85"/>
    </reaction>
</comment>
<comment type="catalytic activity">
    <reaction evidence="38">
        <text>3-oxooctadecanoyl-[ACP] + NADPH + H(+) = (3R)-hydroxyoctadecanoyl-[ACP] + NADP(+)</text>
        <dbReference type="Rhea" id="RHEA:41920"/>
        <dbReference type="Rhea" id="RHEA-COMP:9653"/>
        <dbReference type="Rhea" id="RHEA-COMP:9654"/>
        <dbReference type="ChEBI" id="CHEBI:15378"/>
        <dbReference type="ChEBI" id="CHEBI:57783"/>
        <dbReference type="ChEBI" id="CHEBI:58349"/>
        <dbReference type="ChEBI" id="CHEBI:78487"/>
        <dbReference type="ChEBI" id="CHEBI:78488"/>
    </reaction>
    <physiologicalReaction direction="left-to-right" evidence="38">
        <dbReference type="Rhea" id="RHEA:41921"/>
    </physiologicalReaction>
</comment>
<dbReference type="Pfam" id="PF00109">
    <property type="entry name" value="ketoacyl-synt"/>
    <property type="match status" value="1"/>
</dbReference>
<comment type="catalytic activity">
    <reaction evidence="34">
        <text>(3R)-hydroxyhexadecanoyl-[ACP] = (2E)-hexadecenoyl-[ACP] + H2O</text>
        <dbReference type="Rhea" id="RHEA:41908"/>
        <dbReference type="Rhea" id="RHEA-COMP:9650"/>
        <dbReference type="Rhea" id="RHEA-COMP:9651"/>
        <dbReference type="ChEBI" id="CHEBI:15377"/>
        <dbReference type="ChEBI" id="CHEBI:78480"/>
        <dbReference type="ChEBI" id="CHEBI:78481"/>
    </reaction>
    <physiologicalReaction direction="left-to-right" evidence="34">
        <dbReference type="Rhea" id="RHEA:41909"/>
    </physiologicalReaction>
</comment>
<dbReference type="PhylomeDB" id="B4G6R3"/>
<feature type="compositionally biased region" description="Basic residues" evidence="70">
    <location>
        <begin position="95"/>
        <end position="105"/>
    </location>
</feature>
<feature type="region of interest" description="Disordered" evidence="70">
    <location>
        <begin position="72"/>
        <end position="161"/>
    </location>
</feature>
<dbReference type="EC" id="3.1.2.14" evidence="3"/>
<comment type="catalytic activity">
    <reaction evidence="47">
        <text>3-oxobutanoyl-[ACP] + NADPH + H(+) = (3R)-hydroxybutanoyl-[ACP] + NADP(+)</text>
        <dbReference type="Rhea" id="RHEA:41804"/>
        <dbReference type="Rhea" id="RHEA-COMP:9625"/>
        <dbReference type="Rhea" id="RHEA-COMP:9626"/>
        <dbReference type="ChEBI" id="CHEBI:15378"/>
        <dbReference type="ChEBI" id="CHEBI:57783"/>
        <dbReference type="ChEBI" id="CHEBI:58349"/>
        <dbReference type="ChEBI" id="CHEBI:78450"/>
        <dbReference type="ChEBI" id="CHEBI:78451"/>
    </reaction>
    <physiologicalReaction direction="left-to-right" evidence="47">
        <dbReference type="Rhea" id="RHEA:41805"/>
    </physiologicalReaction>
</comment>
<evidence type="ECO:0000256" key="18">
    <source>
        <dbReference type="ARBA" id="ARBA00022857"/>
    </source>
</evidence>
<dbReference type="FunFam" id="3.40.366.10:FF:000005">
    <property type="entry name" value="Fatty acid synthase"/>
    <property type="match status" value="1"/>
</dbReference>
<comment type="catalytic activity">
    <reaction evidence="31">
        <text>a (3R)-hydroxyacyl-[ACP] = a (2E)-enoyl-[ACP] + H2O</text>
        <dbReference type="Rhea" id="RHEA:13097"/>
        <dbReference type="Rhea" id="RHEA-COMP:9925"/>
        <dbReference type="Rhea" id="RHEA-COMP:9945"/>
        <dbReference type="ChEBI" id="CHEBI:15377"/>
        <dbReference type="ChEBI" id="CHEBI:78784"/>
        <dbReference type="ChEBI" id="CHEBI:78827"/>
        <dbReference type="EC" id="4.2.1.59"/>
    </reaction>
    <physiologicalReaction direction="left-to-right" evidence="31">
        <dbReference type="Rhea" id="RHEA:13098"/>
    </physiologicalReaction>
</comment>
<dbReference type="InterPro" id="IPR013968">
    <property type="entry name" value="PKS_KR"/>
</dbReference>
<evidence type="ECO:0000256" key="36">
    <source>
        <dbReference type="ARBA" id="ARBA00023442"/>
    </source>
</evidence>
<dbReference type="Pfam" id="PF16197">
    <property type="entry name" value="KAsynt_C_assoc"/>
    <property type="match status" value="1"/>
</dbReference>
<dbReference type="FunFam" id="3.10.129.110:FF:000002">
    <property type="entry name" value="Fatty acid synthase"/>
    <property type="match status" value="1"/>
</dbReference>
<comment type="catalytic activity">
    <reaction evidence="61">
        <text>decanoyl-[ACP] + malonyl-[ACP] + H(+) = 3-oxododecanoyl-[ACP] + holo-[ACP] + CO2</text>
        <dbReference type="Rhea" id="RHEA:41868"/>
        <dbReference type="Rhea" id="RHEA-COMP:9623"/>
        <dbReference type="Rhea" id="RHEA-COMP:9640"/>
        <dbReference type="Rhea" id="RHEA-COMP:9641"/>
        <dbReference type="Rhea" id="RHEA-COMP:9685"/>
        <dbReference type="ChEBI" id="CHEBI:15378"/>
        <dbReference type="ChEBI" id="CHEBI:16526"/>
        <dbReference type="ChEBI" id="CHEBI:64479"/>
        <dbReference type="ChEBI" id="CHEBI:78449"/>
        <dbReference type="ChEBI" id="CHEBI:78468"/>
        <dbReference type="ChEBI" id="CHEBI:78469"/>
    </reaction>
    <physiologicalReaction direction="left-to-right" evidence="61">
        <dbReference type="Rhea" id="RHEA:41869"/>
    </physiologicalReaction>
</comment>
<dbReference type="InterPro" id="IPR011032">
    <property type="entry name" value="GroES-like_sf"/>
</dbReference>
<dbReference type="EC" id="2.3.1.41" evidence="7"/>
<evidence type="ECO:0000256" key="10">
    <source>
        <dbReference type="ARBA" id="ARBA00018769"/>
    </source>
</evidence>
<dbReference type="GO" id="GO:0016297">
    <property type="term" value="F:fatty acyl-[ACP] hydrolase activity"/>
    <property type="evidence" value="ECO:0007669"/>
    <property type="project" value="UniProtKB-EC"/>
</dbReference>
<dbReference type="EC" id="1.1.1.100" evidence="5"/>
<evidence type="ECO:0000256" key="67">
    <source>
        <dbReference type="ARBA" id="ARBA00049521"/>
    </source>
</evidence>
<evidence type="ECO:0000256" key="33">
    <source>
        <dbReference type="ARBA" id="ARBA00023399"/>
    </source>
</evidence>
<dbReference type="SMART" id="SM00823">
    <property type="entry name" value="PKS_PP"/>
    <property type="match status" value="1"/>
</dbReference>
<evidence type="ECO:0000256" key="64">
    <source>
        <dbReference type="ARBA" id="ARBA00049414"/>
    </source>
</evidence>
<dbReference type="SUPFAM" id="SSF50129">
    <property type="entry name" value="GroES-like"/>
    <property type="match status" value="1"/>
</dbReference>
<feature type="region of interest" description="C-terminal hotdog fold" evidence="69">
    <location>
        <begin position="1174"/>
        <end position="1306"/>
    </location>
</feature>
<dbReference type="EC" id="2.3.1.85" evidence="4"/>
<evidence type="ECO:0000256" key="22">
    <source>
        <dbReference type="ARBA" id="ARBA00023027"/>
    </source>
</evidence>
<evidence type="ECO:0000256" key="19">
    <source>
        <dbReference type="ARBA" id="ARBA00022898"/>
    </source>
</evidence>
<feature type="compositionally biased region" description="Polar residues" evidence="70">
    <location>
        <begin position="75"/>
        <end position="92"/>
    </location>
</feature>
<comment type="catalytic activity">
    <reaction evidence="33">
        <text>(3R)-hydroxyoctadecanoyl-[ACP] = (2E)-octadecenoyl-[ACP] + H2O</text>
        <dbReference type="Rhea" id="RHEA:41924"/>
        <dbReference type="Rhea" id="RHEA-COMP:9654"/>
        <dbReference type="Rhea" id="RHEA-COMP:9655"/>
        <dbReference type="ChEBI" id="CHEBI:15377"/>
        <dbReference type="ChEBI" id="CHEBI:78488"/>
        <dbReference type="ChEBI" id="CHEBI:78489"/>
    </reaction>
    <physiologicalReaction direction="left-to-right" evidence="33">
        <dbReference type="Rhea" id="RHEA:41925"/>
    </physiologicalReaction>
</comment>
<dbReference type="InterPro" id="IPR020806">
    <property type="entry name" value="PKS_PP-bd"/>
</dbReference>
<evidence type="ECO:0000256" key="47">
    <source>
        <dbReference type="ARBA" id="ARBA00047953"/>
    </source>
</evidence>
<proteinExistence type="predicted"/>
<dbReference type="FunFam" id="3.40.50.720:FF:000209">
    <property type="entry name" value="Polyketide synthase Pks12"/>
    <property type="match status" value="1"/>
</dbReference>
<evidence type="ECO:0000256" key="55">
    <source>
        <dbReference type="ARBA" id="ARBA00048571"/>
    </source>
</evidence>
<dbReference type="SUPFAM" id="SSF53901">
    <property type="entry name" value="Thiolase-like"/>
    <property type="match status" value="1"/>
</dbReference>
<sequence>MRVKSSSRNHLICNVYTNFPLLACLLAAQSLLLPVCLAATDTGTGTTACVGGCFCTPHSNLLQAVDQQHPVAVKSNHQNQQHHSPSGQNNGKSARANRRRRRRNKQQQNSHQPDAFKEPDDTQITPSTSTSHSHSHTHNHNQNQDHNQNKDNDSNSNSPKMPARFAEEVITAEPATRAAPQLDLGGGHYVPRQPVLNDEVAITGFSGRLPESSNIDEFKQNLFNGVDMVNDDPRRWERGLYGLPDRMGKIKESDLENFDQQFFGVHQKQAECMDPLLRMLLELTHEAIIDAGLNPTDLRGSRTGVYIGVSTSETEQHWCCDADRVNGYGLTGCARAMFANRISFTFDFKGPSYSIDTACSSSLYALEQAFSDMREGKIDNAIVAGAGLILKPTMSLQFKRLNMLSQDGSCKAFDESGNGYVRSDGCVVLLLQRVSEAKRVYASILNVRTNTDGFKEQGITYPIGSMQNRLIRETYEEIGLSPNDVVYVEAHGTGTKVGDPQEVNSITDFFCKNRTSPLLIGSVKSNMGHSEPASGVCSVAKILIAMEEGVIPANLHYNKPNPDLYGLVDGRLKVVDKNLPWNGGIIGLNSFGFGGANAHVILKSNPKPKALTPRDSGPKVVLASGRTFEAVEQLLESAAGHADDDEYLQLLNDIHSKPIPLHYYRGYGVVSSSKGTLQREVLEFTDEKRPVWYVYSGMGSQWASMAKDLMQIDAFAETIQRCADVLKPEGVDLIDVLTRSTDKSFENILNSFISIAAMQVALTDLLSSLGIHPDGIVGHSVGELGCAYADGCFTPEQTVLAAYWRGKSILDTQLSKGKMAAVGLSWEEAHKRVPADCFPVCHNSEDNCTISGPEASIEALVVKLNAEDVFAKAVNSSGYAFHSKYIADAGPKLRKSLEKIIPNAKNRTARWVSTSIPESAWGTPVAKQSSAAYHVNNLLSPVLFHEALQHVPKNAISIEIAPHGLLQAILKRALGPEATNLSLVKRGHENNVEFFLTNVGKLFAAGAQPQVLNLVRPISYPVGRGTPMLNSKIGWDHTQKWLVAKFGKETSSGETIVEVDLSKEDDAFLVGHTIDGRILFPATGYMTLAWMTFAKMRGGEFHKTPVVMENLVFHRATILNKNAVVKFGINFFDGTGAFEICESGSLAVSGRITIPESIENEELPLEPQTASKAAKELATNDVYKELRLRGYDYGGIFRGIVKSDTVASAGQLQWVDNWISFMDTMLQFSILSKNLRELYLPTRIEKAVLNPVKHLELLAALSEKEQTETGLPVSWYSDINVIKSGGVELRGLKATLAQRRPGTQAPPTLERYHFVPQINTSELHENSEKARLHALDVAIQLIIENSSGAVKLKGVELANGRNPDVLVANRLLQIIEGEPVLTGDVAVVTSNNNEETITAALGDSGVRVVSKDVLVEPVEQNCHFVFGIDVLSRPDTKTLENSIASIRETGFLILEETVNTYTKTGRALLEKFGLVVVQEQSLGATRVLVLARRAIDLKTRKSVVVQVTEQNFQWVDDLKAALLTASTEEQYVYVVCQGEELFGAVGLMTCIKNENGGKLARLVFVQDAKAEKFSLTAPLYRKQLEKDLISNVLKGGAWGTFRHLKLETQQATLQVEHAYVNALVKGDLASLKWIEAAKGDTAVAADKNLETCTVYYAPINFRDVMLTSGKLAADALPGDLAEQDCVLGLEFAGRDTQGRRVMAMVPAKSLATTCVASKRMMWQIPDKWTMEEASTVPCVYSTVYYALVVRGQMKKGERILIHAGSGGVGQAAISVALAHGLTVFTTVGSKEKREFLLKRFPKLQERHIGNSRDTSFEQLVMRETKGRGVDLVLNSLSEEKLQASIRCLGLNGRFLEIGKFDLSNNSPLGMSVFLKNTSFHGILLDSVMEGEEEMQNQVVTLVAEGIKSGAVLPLPTTVFNDQQVEQAFRFMASGKHIGKVVIKVRDEEAGKKALKPKARLINAIPRTYMHPEKSYILVGGLGGFGLELTNWLVSRGARFIVLTSRSGVKTGYQGLMIRRWEERGVKVVIDTSDVTTAAGAKKLLENSNKLALVGGIFNLAAVLRDALIEDQTAKDFKTVADPKVTATKWLDQYSRSTCTELDYFICFSSVSCGRGNIGQTNYGLANSAMERICEQRQVSGFPGTAIQWGAIGDTGLVLENLGDNDTVIGGTLPQRMPSCLQTIDLFLQQPHPVVASMVVAEKRKSDSSAGVSLIATIANILGLRDTKNIQDAASLADLGMDSLMSAEIKQTLERNFDIVLSAQEIRLLTFGALKQMDGGADTKPVTASAAAGAVNGSGAPADATSITSNPSSRTTSPLGDGTQVVFTTALIPTEAIVRLETKAPANSKQTPIFFISPIEGFASALEPLAKRLEVPAYGLQFTDAVPVDSVEAAARFYIQQIRTVQPKGPYKLAGYSFGCLLTYVMTAILEDTNEVANVIMLDGAPTYVNWYTSSFKQRYTADDANSNQSYGLAYFGIVLANIDYKALVRLLLVIPTWEEKLEKFAELMSLEITQPVETIKKSATLFYKKLELADSYKPTLKLKSNVTLVKPTENSAKLDEDYRLKEVCTKPVEVHTVEGNHRTFLIEDQSLTTIQSILKRLFK</sequence>
<keyword evidence="25" id="KW-0456">Lyase</keyword>
<comment type="catalytic activity">
    <reaction evidence="32">
        <text>(3R)-hydroxytetradecanoyl-[ACP] = (2E)-tetradecenoyl-[ACP] + H2O</text>
        <dbReference type="Rhea" id="RHEA:41892"/>
        <dbReference type="Rhea" id="RHEA-COMP:9646"/>
        <dbReference type="Rhea" id="RHEA-COMP:9647"/>
        <dbReference type="ChEBI" id="CHEBI:15377"/>
        <dbReference type="ChEBI" id="CHEBI:78474"/>
        <dbReference type="ChEBI" id="CHEBI:78475"/>
    </reaction>
    <physiologicalReaction direction="left-to-right" evidence="32">
        <dbReference type="Rhea" id="RHEA:41893"/>
    </physiologicalReaction>
</comment>
<evidence type="ECO:0000256" key="50">
    <source>
        <dbReference type="ARBA" id="ARBA00048281"/>
    </source>
</evidence>
<evidence type="ECO:0000256" key="59">
    <source>
        <dbReference type="ARBA" id="ARBA00048935"/>
    </source>
</evidence>
<dbReference type="Gene3D" id="3.40.50.720">
    <property type="entry name" value="NAD(P)-binding Rossmann-like Domain"/>
    <property type="match status" value="1"/>
</dbReference>
<comment type="catalytic activity">
    <reaction evidence="42">
        <text>tetradecanoyl-[ACP] + malonyl-[ACP] + H(+) = 3-oxohexadecanoyl-[ACP] + holo-[ACP] + CO2</text>
        <dbReference type="Rhea" id="RHEA:41900"/>
        <dbReference type="Rhea" id="RHEA-COMP:9623"/>
        <dbReference type="Rhea" id="RHEA-COMP:9648"/>
        <dbReference type="Rhea" id="RHEA-COMP:9649"/>
        <dbReference type="Rhea" id="RHEA-COMP:9685"/>
        <dbReference type="ChEBI" id="CHEBI:15378"/>
        <dbReference type="ChEBI" id="CHEBI:16526"/>
        <dbReference type="ChEBI" id="CHEBI:64479"/>
        <dbReference type="ChEBI" id="CHEBI:78449"/>
        <dbReference type="ChEBI" id="CHEBI:78477"/>
        <dbReference type="ChEBI" id="CHEBI:78478"/>
    </reaction>
    <physiologicalReaction direction="left-to-right" evidence="42">
        <dbReference type="Rhea" id="RHEA:41901"/>
    </physiologicalReaction>
</comment>
<comment type="catalytic activity">
    <reaction evidence="66">
        <text>butanoyl-[ACP] + malonyl-[ACP] + H(+) = 3-oxohexanoyl-[ACP] + holo-[ACP] + CO2</text>
        <dbReference type="Rhea" id="RHEA:41820"/>
        <dbReference type="Rhea" id="RHEA-COMP:9623"/>
        <dbReference type="Rhea" id="RHEA-COMP:9628"/>
        <dbReference type="Rhea" id="RHEA-COMP:9629"/>
        <dbReference type="Rhea" id="RHEA-COMP:9685"/>
        <dbReference type="ChEBI" id="CHEBI:15378"/>
        <dbReference type="ChEBI" id="CHEBI:16526"/>
        <dbReference type="ChEBI" id="CHEBI:64479"/>
        <dbReference type="ChEBI" id="CHEBI:78449"/>
        <dbReference type="ChEBI" id="CHEBI:78454"/>
        <dbReference type="ChEBI" id="CHEBI:78456"/>
    </reaction>
    <physiologicalReaction direction="left-to-right" evidence="66">
        <dbReference type="Rhea" id="RHEA:41821"/>
    </physiologicalReaction>
</comment>
<feature type="active site" description="Proton acceptor; for dehydratase activity" evidence="69">
    <location>
        <position position="1072"/>
    </location>
</feature>
<comment type="catalytic activity">
    <reaction evidence="63">
        <text>3-oxododecanoyl-[ACP] + NADPH + H(+) = (3R)-hydroxydodecanoyl-[ACP] + NADP(+)</text>
        <dbReference type="Rhea" id="RHEA:41872"/>
        <dbReference type="Rhea" id="RHEA-COMP:9641"/>
        <dbReference type="Rhea" id="RHEA-COMP:9642"/>
        <dbReference type="ChEBI" id="CHEBI:15378"/>
        <dbReference type="ChEBI" id="CHEBI:57783"/>
        <dbReference type="ChEBI" id="CHEBI:58349"/>
        <dbReference type="ChEBI" id="CHEBI:78469"/>
        <dbReference type="ChEBI" id="CHEBI:78470"/>
    </reaction>
    <physiologicalReaction direction="left-to-right" evidence="63">
        <dbReference type="Rhea" id="RHEA:41873"/>
    </physiologicalReaction>
</comment>
<evidence type="ECO:0000256" key="26">
    <source>
        <dbReference type="ARBA" id="ARBA00023268"/>
    </source>
</evidence>
<dbReference type="Pfam" id="PF00698">
    <property type="entry name" value="Acyl_transf_1"/>
    <property type="match status" value="1"/>
</dbReference>
<evidence type="ECO:0000256" key="65">
    <source>
        <dbReference type="ARBA" id="ARBA00049422"/>
    </source>
</evidence>
<dbReference type="GO" id="GO:0004315">
    <property type="term" value="F:3-oxoacyl-[acyl-carrier-protein] synthase activity"/>
    <property type="evidence" value="ECO:0007669"/>
    <property type="project" value="UniProtKB-EC"/>
</dbReference>
<dbReference type="PANTHER" id="PTHR43775">
    <property type="entry name" value="FATTY ACID SYNTHASE"/>
    <property type="match status" value="1"/>
</dbReference>
<comment type="catalytic activity">
    <reaction evidence="27">
        <text>(3R)-hydroxyoctanoyl-[ACP] = (2E)-octenoyl-[ACP] + H2O</text>
        <dbReference type="Rhea" id="RHEA:41844"/>
        <dbReference type="Rhea" id="RHEA-COMP:9634"/>
        <dbReference type="Rhea" id="RHEA-COMP:9635"/>
        <dbReference type="ChEBI" id="CHEBI:15377"/>
        <dbReference type="ChEBI" id="CHEBI:78461"/>
        <dbReference type="ChEBI" id="CHEBI:78462"/>
    </reaction>
    <physiologicalReaction direction="left-to-right" evidence="27">
        <dbReference type="Rhea" id="RHEA:41845"/>
    </physiologicalReaction>
</comment>
<dbReference type="InterPro" id="IPR016036">
    <property type="entry name" value="Malonyl_transacylase_ACP-bd"/>
</dbReference>
<evidence type="ECO:0000256" key="53">
    <source>
        <dbReference type="ARBA" id="ARBA00048420"/>
    </source>
</evidence>
<dbReference type="SMART" id="SM00826">
    <property type="entry name" value="PKS_DH"/>
    <property type="match status" value="1"/>
</dbReference>
<keyword evidence="20" id="KW-0007">Acetylation</keyword>
<comment type="catalytic activity">
    <reaction evidence="59">
        <text>3-oxotetradecanoyl-[ACP] + NADPH + H(+) = (3R)-hydroxytetradecanoyl-[ACP] + NADP(+)</text>
        <dbReference type="Rhea" id="RHEA:41888"/>
        <dbReference type="Rhea" id="RHEA-COMP:9645"/>
        <dbReference type="Rhea" id="RHEA-COMP:9646"/>
        <dbReference type="ChEBI" id="CHEBI:15378"/>
        <dbReference type="ChEBI" id="CHEBI:57783"/>
        <dbReference type="ChEBI" id="CHEBI:58349"/>
        <dbReference type="ChEBI" id="CHEBI:78473"/>
        <dbReference type="ChEBI" id="CHEBI:78474"/>
    </reaction>
    <physiologicalReaction direction="left-to-right" evidence="59">
        <dbReference type="Rhea" id="RHEA:41889"/>
    </physiologicalReaction>
</comment>
<evidence type="ECO:0000256" key="66">
    <source>
        <dbReference type="ARBA" id="ARBA00049449"/>
    </source>
</evidence>
<evidence type="ECO:0000256" key="9">
    <source>
        <dbReference type="ARBA" id="ARBA00013258"/>
    </source>
</evidence>
<evidence type="ECO:0000256" key="17">
    <source>
        <dbReference type="ARBA" id="ARBA00022832"/>
    </source>
</evidence>
<dbReference type="Gene3D" id="3.10.129.110">
    <property type="entry name" value="Polyketide synthase dehydratase"/>
    <property type="match status" value="1"/>
</dbReference>
<evidence type="ECO:0000256" key="49">
    <source>
        <dbReference type="ARBA" id="ARBA00048051"/>
    </source>
</evidence>
<keyword evidence="17" id="KW-0276">Fatty acid metabolism</keyword>
<comment type="catalytic activity">
    <reaction evidence="67">
        <text>(2E)-decenoyl-[ACP] + NADPH + H(+) = decanoyl-[ACP] + NADP(+)</text>
        <dbReference type="Rhea" id="RHEA:41864"/>
        <dbReference type="Rhea" id="RHEA-COMP:9639"/>
        <dbReference type="Rhea" id="RHEA-COMP:9640"/>
        <dbReference type="ChEBI" id="CHEBI:15378"/>
        <dbReference type="ChEBI" id="CHEBI:57783"/>
        <dbReference type="ChEBI" id="CHEBI:58349"/>
        <dbReference type="ChEBI" id="CHEBI:78467"/>
        <dbReference type="ChEBI" id="CHEBI:78468"/>
    </reaction>
    <physiologicalReaction direction="left-to-right" evidence="67">
        <dbReference type="Rhea" id="RHEA:41865"/>
    </physiologicalReaction>
</comment>
<dbReference type="InterPro" id="IPR032821">
    <property type="entry name" value="PKS_assoc"/>
</dbReference>
<comment type="catalytic activity">
    <reaction evidence="41">
        <text>3-oxodecanoyl-[ACP] + NADPH + H(+) = (3R)-hydroxydecanoyl-[ACP] + NADP(+)</text>
        <dbReference type="Rhea" id="RHEA:41856"/>
        <dbReference type="Rhea" id="RHEA-COMP:9637"/>
        <dbReference type="Rhea" id="RHEA-COMP:9638"/>
        <dbReference type="ChEBI" id="CHEBI:15378"/>
        <dbReference type="ChEBI" id="CHEBI:57783"/>
        <dbReference type="ChEBI" id="CHEBI:58349"/>
        <dbReference type="ChEBI" id="CHEBI:78464"/>
        <dbReference type="ChEBI" id="CHEBI:78466"/>
    </reaction>
    <physiologicalReaction direction="left-to-right" evidence="41">
        <dbReference type="Rhea" id="RHEA:41857"/>
    </physiologicalReaction>
</comment>
<feature type="domain" description="Ketosynthase family 3 (KS3)" evidence="73">
    <location>
        <begin position="197"/>
        <end position="604"/>
    </location>
</feature>
<comment type="catalytic activity">
    <reaction evidence="48">
        <text>acetyl-[ACP] + malonyl-[ACP] + H(+) = 3-oxobutanoyl-[ACP] + holo-[ACP] + CO2</text>
        <dbReference type="Rhea" id="RHEA:41800"/>
        <dbReference type="Rhea" id="RHEA-COMP:9621"/>
        <dbReference type="Rhea" id="RHEA-COMP:9623"/>
        <dbReference type="Rhea" id="RHEA-COMP:9625"/>
        <dbReference type="Rhea" id="RHEA-COMP:9685"/>
        <dbReference type="ChEBI" id="CHEBI:15378"/>
        <dbReference type="ChEBI" id="CHEBI:16526"/>
        <dbReference type="ChEBI" id="CHEBI:64479"/>
        <dbReference type="ChEBI" id="CHEBI:78446"/>
        <dbReference type="ChEBI" id="CHEBI:78449"/>
        <dbReference type="ChEBI" id="CHEBI:78450"/>
    </reaction>
    <physiologicalReaction direction="left-to-right" evidence="48">
        <dbReference type="Rhea" id="RHEA:41801"/>
    </physiologicalReaction>
</comment>
<evidence type="ECO:0000256" key="5">
    <source>
        <dbReference type="ARBA" id="ARBA00012948"/>
    </source>
</evidence>
<dbReference type="SUPFAM" id="SSF52151">
    <property type="entry name" value="FabD/lysophospholipase-like"/>
    <property type="match status" value="1"/>
</dbReference>
<dbReference type="InterPro" id="IPR049900">
    <property type="entry name" value="PKS_mFAS_DH"/>
</dbReference>
<dbReference type="InterPro" id="IPR042104">
    <property type="entry name" value="PKS_dehydratase_sf"/>
</dbReference>
<dbReference type="InterPro" id="IPR036736">
    <property type="entry name" value="ACP-like_sf"/>
</dbReference>
<evidence type="ECO:0000256" key="68">
    <source>
        <dbReference type="ARBA" id="ARBA00049533"/>
    </source>
</evidence>
<evidence type="ECO:0000313" key="75">
    <source>
        <dbReference type="EMBL" id="EDW29177.1"/>
    </source>
</evidence>
<dbReference type="Gene3D" id="3.40.47.10">
    <property type="match status" value="1"/>
</dbReference>
<evidence type="ECO:0000256" key="13">
    <source>
        <dbReference type="ARBA" id="ARBA00022553"/>
    </source>
</evidence>
<evidence type="ECO:0000256" key="56">
    <source>
        <dbReference type="ARBA" id="ARBA00048650"/>
    </source>
</evidence>
<dbReference type="Gene3D" id="3.30.70.3290">
    <property type="match status" value="1"/>
</dbReference>
<evidence type="ECO:0000256" key="20">
    <source>
        <dbReference type="ARBA" id="ARBA00022990"/>
    </source>
</evidence>
<evidence type="ECO:0000256" key="58">
    <source>
        <dbReference type="ARBA" id="ARBA00048704"/>
    </source>
</evidence>
<evidence type="ECO:0000256" key="27">
    <source>
        <dbReference type="ARBA" id="ARBA00023332"/>
    </source>
</evidence>
<dbReference type="GO" id="GO:0006633">
    <property type="term" value="P:fatty acid biosynthetic process"/>
    <property type="evidence" value="ECO:0007669"/>
    <property type="project" value="UniProtKB-UniPathway"/>
</dbReference>
<organism evidence="76">
    <name type="scientific">Drosophila persimilis</name>
    <name type="common">Fruit fly</name>
    <dbReference type="NCBI Taxonomy" id="7234"/>
    <lineage>
        <taxon>Eukaryota</taxon>
        <taxon>Metazoa</taxon>
        <taxon>Ecdysozoa</taxon>
        <taxon>Arthropoda</taxon>
        <taxon>Hexapoda</taxon>
        <taxon>Insecta</taxon>
        <taxon>Pterygota</taxon>
        <taxon>Neoptera</taxon>
        <taxon>Endopterygota</taxon>
        <taxon>Diptera</taxon>
        <taxon>Brachycera</taxon>
        <taxon>Muscomorpha</taxon>
        <taxon>Ephydroidea</taxon>
        <taxon>Drosophilidae</taxon>
        <taxon>Drosophila</taxon>
        <taxon>Sophophora</taxon>
    </lineage>
</organism>
<dbReference type="InterPro" id="IPR009081">
    <property type="entry name" value="PP-bd_ACP"/>
</dbReference>
<evidence type="ECO:0000256" key="46">
    <source>
        <dbReference type="ARBA" id="ARBA00047897"/>
    </source>
</evidence>
<evidence type="ECO:0000256" key="15">
    <source>
        <dbReference type="ARBA" id="ARBA00022799"/>
    </source>
</evidence>
<gene>
    <name evidence="75" type="primary">Dper\GL18554</name>
    <name evidence="75" type="ORF">Dper_GL18554</name>
</gene>
<evidence type="ECO:0000256" key="40">
    <source>
        <dbReference type="ARBA" id="ARBA00047400"/>
    </source>
</evidence>
<evidence type="ECO:0000256" key="35">
    <source>
        <dbReference type="ARBA" id="ARBA00023402"/>
    </source>
</evidence>
<comment type="catalytic activity">
    <reaction evidence="64">
        <text>3-oxohexadecanoyl-[ACP] + NADPH + H(+) = (3R)-hydroxyhexadecanoyl-[ACP] + NADP(+)</text>
        <dbReference type="Rhea" id="RHEA:41904"/>
        <dbReference type="Rhea" id="RHEA-COMP:9649"/>
        <dbReference type="Rhea" id="RHEA-COMP:9650"/>
        <dbReference type="ChEBI" id="CHEBI:15378"/>
        <dbReference type="ChEBI" id="CHEBI:57783"/>
        <dbReference type="ChEBI" id="CHEBI:58349"/>
        <dbReference type="ChEBI" id="CHEBI:78478"/>
        <dbReference type="ChEBI" id="CHEBI:78480"/>
    </reaction>
    <physiologicalReaction direction="left-to-right" evidence="64">
        <dbReference type="Rhea" id="RHEA:41905"/>
    </physiologicalReaction>
</comment>
<dbReference type="HOGENOM" id="CLU_000022_31_7_1"/>
<dbReference type="PROSITE" id="PS50075">
    <property type="entry name" value="CARRIER"/>
    <property type="match status" value="1"/>
</dbReference>
<dbReference type="InterPro" id="IPR014031">
    <property type="entry name" value="Ketoacyl_synth_C"/>
</dbReference>
<dbReference type="UniPathway" id="UPA00094"/>
<evidence type="ECO:0000256" key="31">
    <source>
        <dbReference type="ARBA" id="ARBA00023394"/>
    </source>
</evidence>
<evidence type="ECO:0000256" key="16">
    <source>
        <dbReference type="ARBA" id="ARBA00022801"/>
    </source>
</evidence>
<dbReference type="OrthoDB" id="329835at2759"/>
<dbReference type="GO" id="GO:0004314">
    <property type="term" value="F:[acyl-carrier-protein] S-malonyltransferase activity"/>
    <property type="evidence" value="ECO:0007669"/>
    <property type="project" value="UniProtKB-EC"/>
</dbReference>
<comment type="function">
    <text evidence="36">Fatty acid synthetase is a multifunctional enzyme that catalyzes the de novo biosynthesis of long-chain saturated fatty acids starting from acetyl-CoA and malonyl-CoA in the presence of NADPH. This multifunctional protein contains 7 catalytic activities and a site for the binding of the prosthetic group 4'-phosphopantetheine of the acyl carrier protein ([ACP]) domain.</text>
</comment>
<keyword evidence="71" id="KW-0732">Signal</keyword>
<dbReference type="Gene3D" id="3.40.366.10">
    <property type="entry name" value="Malonyl-Coenzyme A Acyl Carrier Protein, domain 2"/>
    <property type="match status" value="1"/>
</dbReference>
<feature type="region of interest" description="N-terminal hotdog fold" evidence="69">
    <location>
        <begin position="1040"/>
        <end position="1159"/>
    </location>
</feature>
<keyword evidence="22" id="KW-0520">NAD</keyword>
<evidence type="ECO:0000256" key="69">
    <source>
        <dbReference type="PROSITE-ProRule" id="PRU01363"/>
    </source>
</evidence>
<dbReference type="eggNOG" id="KOG1202">
    <property type="taxonomic scope" value="Eukaryota"/>
</dbReference>
<dbReference type="InterPro" id="IPR020843">
    <property type="entry name" value="ER"/>
</dbReference>
<dbReference type="InterPro" id="IPR001227">
    <property type="entry name" value="Ac_transferase_dom_sf"/>
</dbReference>
<evidence type="ECO:0000256" key="2">
    <source>
        <dbReference type="ARBA" id="ARBA00012004"/>
    </source>
</evidence>
<feature type="active site" description="Proton donor; for dehydratase activity" evidence="69">
    <location>
        <position position="1223"/>
    </location>
</feature>
<evidence type="ECO:0000256" key="43">
    <source>
        <dbReference type="ARBA" id="ARBA00047500"/>
    </source>
</evidence>
<comment type="catalytic activity">
    <reaction evidence="40">
        <text>a (3R)-hydroxyacyl-[ACP] + NADP(+) = a 3-oxoacyl-[ACP] + NADPH + H(+)</text>
        <dbReference type="Rhea" id="RHEA:17397"/>
        <dbReference type="Rhea" id="RHEA-COMP:9916"/>
        <dbReference type="Rhea" id="RHEA-COMP:9945"/>
        <dbReference type="ChEBI" id="CHEBI:15378"/>
        <dbReference type="ChEBI" id="CHEBI:57783"/>
        <dbReference type="ChEBI" id="CHEBI:58349"/>
        <dbReference type="ChEBI" id="CHEBI:78776"/>
        <dbReference type="ChEBI" id="CHEBI:78827"/>
        <dbReference type="EC" id="1.1.1.100"/>
    </reaction>
    <physiologicalReaction direction="right-to-left" evidence="40">
        <dbReference type="Rhea" id="RHEA:17399"/>
    </physiologicalReaction>
</comment>
<dbReference type="GO" id="GO:0004312">
    <property type="term" value="F:fatty acid synthase activity"/>
    <property type="evidence" value="ECO:0007669"/>
    <property type="project" value="UniProtKB-EC"/>
</dbReference>
<feature type="compositionally biased region" description="Polar residues" evidence="70">
    <location>
        <begin position="2304"/>
        <end position="2317"/>
    </location>
</feature>
<dbReference type="CDD" id="cd08954">
    <property type="entry name" value="KR_1_FAS_SDR_x"/>
    <property type="match status" value="1"/>
</dbReference>
<evidence type="ECO:0000256" key="4">
    <source>
        <dbReference type="ARBA" id="ARBA00012873"/>
    </source>
</evidence>
<dbReference type="CDD" id="cd00833">
    <property type="entry name" value="PKS"/>
    <property type="match status" value="1"/>
</dbReference>
<dbReference type="EMBL" id="CH479180">
    <property type="protein sequence ID" value="EDW29177.1"/>
    <property type="molecule type" value="Genomic_DNA"/>
</dbReference>
<feature type="domain" description="Carrier" evidence="72">
    <location>
        <begin position="2207"/>
        <end position="2284"/>
    </location>
</feature>
<keyword evidence="18" id="KW-0521">NADP</keyword>
<evidence type="ECO:0000256" key="60">
    <source>
        <dbReference type="ARBA" id="ARBA00049019"/>
    </source>
</evidence>
<dbReference type="InterPro" id="IPR049391">
    <property type="entry name" value="FAS_pseudo-KR"/>
</dbReference>
<keyword evidence="11" id="KW-0596">Phosphopantetheine</keyword>
<dbReference type="InterPro" id="IPR049552">
    <property type="entry name" value="PKS_DH_N"/>
</dbReference>
<evidence type="ECO:0000256" key="42">
    <source>
        <dbReference type="ARBA" id="ARBA00047451"/>
    </source>
</evidence>
<evidence type="ECO:0000256" key="34">
    <source>
        <dbReference type="ARBA" id="ARBA00023401"/>
    </source>
</evidence>
<dbReference type="InterPro" id="IPR014043">
    <property type="entry name" value="Acyl_transferase_dom"/>
</dbReference>
<comment type="catalytic activity">
    <reaction evidence="52">
        <text>holo-[ACP] + malonyl-CoA = malonyl-[ACP] + CoA</text>
        <dbReference type="Rhea" id="RHEA:41792"/>
        <dbReference type="Rhea" id="RHEA-COMP:9623"/>
        <dbReference type="Rhea" id="RHEA-COMP:9685"/>
        <dbReference type="ChEBI" id="CHEBI:57287"/>
        <dbReference type="ChEBI" id="CHEBI:57384"/>
        <dbReference type="ChEBI" id="CHEBI:64479"/>
        <dbReference type="ChEBI" id="CHEBI:78449"/>
        <dbReference type="EC" id="2.3.1.39"/>
    </reaction>
    <physiologicalReaction direction="left-to-right" evidence="52">
        <dbReference type="Rhea" id="RHEA:41793"/>
    </physiologicalReaction>
</comment>
<evidence type="ECO:0000256" key="52">
    <source>
        <dbReference type="ARBA" id="ARBA00048404"/>
    </source>
</evidence>
<feature type="region of interest" description="Disordered" evidence="70">
    <location>
        <begin position="2291"/>
        <end position="2320"/>
    </location>
</feature>
<dbReference type="GO" id="GO:0010883">
    <property type="term" value="P:regulation of lipid storage"/>
    <property type="evidence" value="ECO:0007669"/>
    <property type="project" value="EnsemblMetazoa"/>
</dbReference>
<comment type="catalytic activity">
    <reaction evidence="62">
        <text>(2E)-tetradecenoyl-[ACP] + NADPH + H(+) = tetradecanoyl-[ACP] + NADP(+)</text>
        <dbReference type="Rhea" id="RHEA:41896"/>
        <dbReference type="Rhea" id="RHEA-COMP:9647"/>
        <dbReference type="Rhea" id="RHEA-COMP:9648"/>
        <dbReference type="ChEBI" id="CHEBI:15378"/>
        <dbReference type="ChEBI" id="CHEBI:57783"/>
        <dbReference type="ChEBI" id="CHEBI:58349"/>
        <dbReference type="ChEBI" id="CHEBI:78475"/>
        <dbReference type="ChEBI" id="CHEBI:78477"/>
    </reaction>
    <physiologicalReaction direction="left-to-right" evidence="62">
        <dbReference type="Rhea" id="RHEA:41897"/>
    </physiologicalReaction>
</comment>
<evidence type="ECO:0000256" key="6">
    <source>
        <dbReference type="ARBA" id="ARBA00013167"/>
    </source>
</evidence>
<comment type="catalytic activity">
    <reaction evidence="50">
        <text>(2E)-dodecenoyl-[ACP] + NADPH + H(+) = dodecanoyl-[ACP] + NADP(+)</text>
        <dbReference type="Rhea" id="RHEA:41880"/>
        <dbReference type="Rhea" id="RHEA-COMP:9643"/>
        <dbReference type="Rhea" id="RHEA-COMP:9644"/>
        <dbReference type="ChEBI" id="CHEBI:15378"/>
        <dbReference type="ChEBI" id="CHEBI:57783"/>
        <dbReference type="ChEBI" id="CHEBI:58349"/>
        <dbReference type="ChEBI" id="CHEBI:65264"/>
        <dbReference type="ChEBI" id="CHEBI:78472"/>
    </reaction>
    <physiologicalReaction direction="left-to-right" evidence="50">
        <dbReference type="Rhea" id="RHEA:41881"/>
    </physiologicalReaction>
</comment>
<evidence type="ECO:0000256" key="39">
    <source>
        <dbReference type="ARBA" id="ARBA00047394"/>
    </source>
</evidence>
<evidence type="ECO:0000259" key="74">
    <source>
        <dbReference type="PROSITE" id="PS52019"/>
    </source>
</evidence>
<dbReference type="EC" id="1.3.1.39" evidence="2"/>
<feature type="signal peptide" evidence="71">
    <location>
        <begin position="1"/>
        <end position="38"/>
    </location>
</feature>
<dbReference type="InterPro" id="IPR016039">
    <property type="entry name" value="Thiolase-like"/>
</dbReference>
<dbReference type="PROSITE" id="PS52004">
    <property type="entry name" value="KS3_2"/>
    <property type="match status" value="1"/>
</dbReference>
<reference evidence="75 76" key="1">
    <citation type="journal article" date="2007" name="Nature">
        <title>Evolution of genes and genomes on the Drosophila phylogeny.</title>
        <authorList>
            <consortium name="Drosophila 12 Genomes Consortium"/>
            <person name="Clark A.G."/>
            <person name="Eisen M.B."/>
            <person name="Smith D.R."/>
            <person name="Bergman C.M."/>
            <person name="Oliver B."/>
            <person name="Markow T.A."/>
            <person name="Kaufman T.C."/>
            <person name="Kellis M."/>
            <person name="Gelbart W."/>
            <person name="Iyer V.N."/>
            <person name="Pollard D.A."/>
            <person name="Sackton T.B."/>
            <person name="Larracuente A.M."/>
            <person name="Singh N.D."/>
            <person name="Abad J.P."/>
            <person name="Abt D.N."/>
            <person name="Adryan B."/>
            <person name="Aguade M."/>
            <person name="Akashi H."/>
            <person name="Anderson W.W."/>
            <person name="Aquadro C.F."/>
            <person name="Ardell D.H."/>
            <person name="Arguello R."/>
            <person name="Artieri C.G."/>
            <person name="Barbash D.A."/>
            <person name="Barker D."/>
            <person name="Barsanti P."/>
            <person name="Batterham P."/>
            <person name="Batzoglou S."/>
            <person name="Begun D."/>
            <person name="Bhutkar A."/>
            <person name="Blanco E."/>
            <person name="Bosak S.A."/>
            <person name="Bradley R.K."/>
            <person name="Brand A.D."/>
            <person name="Brent M.R."/>
            <person name="Brooks A.N."/>
            <person name="Brown R.H."/>
            <person name="Butlin R.K."/>
            <person name="Caggese C."/>
            <person name="Calvi B.R."/>
            <person name="Bernardo de Carvalho A."/>
            <person name="Caspi A."/>
            <person name="Castrezana S."/>
            <person name="Celniker S.E."/>
            <person name="Chang J.L."/>
            <person name="Chapple C."/>
            <person name="Chatterji S."/>
            <person name="Chinwalla A."/>
            <person name="Civetta A."/>
            <person name="Clifton S.W."/>
            <person name="Comeron J.M."/>
            <person name="Costello J.C."/>
            <person name="Coyne J.A."/>
            <person name="Daub J."/>
            <person name="David R.G."/>
            <person name="Delcher A.L."/>
            <person name="Delehaunty K."/>
            <person name="Do C.B."/>
            <person name="Ebling H."/>
            <person name="Edwards K."/>
            <person name="Eickbush T."/>
            <person name="Evans J.D."/>
            <person name="Filipski A."/>
            <person name="Findeiss S."/>
            <person name="Freyhult E."/>
            <person name="Fulton L."/>
            <person name="Fulton R."/>
            <person name="Garcia A.C."/>
            <person name="Gardiner A."/>
            <person name="Garfield D.A."/>
            <person name="Garvin B.E."/>
            <person name="Gibson G."/>
            <person name="Gilbert D."/>
            <person name="Gnerre S."/>
            <person name="Godfrey J."/>
            <person name="Good R."/>
            <person name="Gotea V."/>
            <person name="Gravely B."/>
            <person name="Greenberg A.J."/>
            <person name="Griffiths-Jones S."/>
            <person name="Gross S."/>
            <person name="Guigo R."/>
            <person name="Gustafson E.A."/>
            <person name="Haerty W."/>
            <person name="Hahn M.W."/>
            <person name="Halligan D.L."/>
            <person name="Halpern A.L."/>
            <person name="Halter G.M."/>
            <person name="Han M.V."/>
            <person name="Heger A."/>
            <person name="Hillier L."/>
            <person name="Hinrichs A.S."/>
            <person name="Holmes I."/>
            <person name="Hoskins R.A."/>
            <person name="Hubisz M.J."/>
            <person name="Hultmark D."/>
            <person name="Huntley M.A."/>
            <person name="Jaffe D.B."/>
            <person name="Jagadeeshan S."/>
            <person name="Jeck W.R."/>
            <person name="Johnson J."/>
            <person name="Jones C.D."/>
            <person name="Jordan W.C."/>
            <person name="Karpen G.H."/>
            <person name="Kataoka E."/>
            <person name="Keightley P.D."/>
            <person name="Kheradpour P."/>
            <person name="Kirkness E.F."/>
            <person name="Koerich L.B."/>
            <person name="Kristiansen K."/>
            <person name="Kudrna D."/>
            <person name="Kulathinal R.J."/>
            <person name="Kumar S."/>
            <person name="Kwok R."/>
            <person name="Lander E."/>
            <person name="Langley C.H."/>
            <person name="Lapoint R."/>
            <person name="Lazzaro B.P."/>
            <person name="Lee S.J."/>
            <person name="Levesque L."/>
            <person name="Li R."/>
            <person name="Lin C.F."/>
            <person name="Lin M.F."/>
            <person name="Lindblad-Toh K."/>
            <person name="Llopart A."/>
            <person name="Long M."/>
            <person name="Low L."/>
            <person name="Lozovsky E."/>
            <person name="Lu J."/>
            <person name="Luo M."/>
            <person name="Machado C.A."/>
            <person name="Makalowski W."/>
            <person name="Marzo M."/>
            <person name="Matsuda M."/>
            <person name="Matzkin L."/>
            <person name="McAllister B."/>
            <person name="McBride C.S."/>
            <person name="McKernan B."/>
            <person name="McKernan K."/>
            <person name="Mendez-Lago M."/>
            <person name="Minx P."/>
            <person name="Mollenhauer M.U."/>
            <person name="Montooth K."/>
            <person name="Mount S.M."/>
            <person name="Mu X."/>
            <person name="Myers E."/>
            <person name="Negre B."/>
            <person name="Newfeld S."/>
            <person name="Nielsen R."/>
            <person name="Noor M.A."/>
            <person name="O'Grady P."/>
            <person name="Pachter L."/>
            <person name="Papaceit M."/>
            <person name="Parisi M.J."/>
            <person name="Parisi M."/>
            <person name="Parts L."/>
            <person name="Pedersen J.S."/>
            <person name="Pesole G."/>
            <person name="Phillippy A.M."/>
            <person name="Ponting C.P."/>
            <person name="Pop M."/>
            <person name="Porcelli D."/>
            <person name="Powell J.R."/>
            <person name="Prohaska S."/>
            <person name="Pruitt K."/>
            <person name="Puig M."/>
            <person name="Quesneville H."/>
            <person name="Ram K.R."/>
            <person name="Rand D."/>
            <person name="Rasmussen M.D."/>
            <person name="Reed L.K."/>
            <person name="Reenan R."/>
            <person name="Reily A."/>
            <person name="Remington K.A."/>
            <person name="Rieger T.T."/>
            <person name="Ritchie M.G."/>
            <person name="Robin C."/>
            <person name="Rogers Y.H."/>
            <person name="Rohde C."/>
            <person name="Rozas J."/>
            <person name="Rubenfield M.J."/>
            <person name="Ruiz A."/>
            <person name="Russo S."/>
            <person name="Salzberg S.L."/>
            <person name="Sanchez-Gracia A."/>
            <person name="Saranga D.J."/>
            <person name="Sato H."/>
            <person name="Schaeffer S.W."/>
            <person name="Schatz M.C."/>
            <person name="Schlenke T."/>
            <person name="Schwartz R."/>
            <person name="Segarra C."/>
            <person name="Singh R.S."/>
            <person name="Sirot L."/>
            <person name="Sirota M."/>
            <person name="Sisneros N.B."/>
            <person name="Smith C.D."/>
            <person name="Smith T.F."/>
            <person name="Spieth J."/>
            <person name="Stage D.E."/>
            <person name="Stark A."/>
            <person name="Stephan W."/>
            <person name="Strausberg R.L."/>
            <person name="Strempel S."/>
            <person name="Sturgill D."/>
            <person name="Sutton G."/>
            <person name="Sutton G.G."/>
            <person name="Tao W."/>
            <person name="Teichmann S."/>
            <person name="Tobari Y.N."/>
            <person name="Tomimura Y."/>
            <person name="Tsolas J.M."/>
            <person name="Valente V.L."/>
            <person name="Venter E."/>
            <person name="Venter J.C."/>
            <person name="Vicario S."/>
            <person name="Vieira F.G."/>
            <person name="Vilella A.J."/>
            <person name="Villasante A."/>
            <person name="Walenz B."/>
            <person name="Wang J."/>
            <person name="Wasserman M."/>
            <person name="Watts T."/>
            <person name="Wilson D."/>
            <person name="Wilson R.K."/>
            <person name="Wing R.A."/>
            <person name="Wolfner M.F."/>
            <person name="Wong A."/>
            <person name="Wong G.K."/>
            <person name="Wu C.I."/>
            <person name="Wu G."/>
            <person name="Yamamoto D."/>
            <person name="Yang H.P."/>
            <person name="Yang S.P."/>
            <person name="Yorke J.A."/>
            <person name="Yoshida K."/>
            <person name="Zdobnov E."/>
            <person name="Zhang P."/>
            <person name="Zhang Y."/>
            <person name="Zimin A.V."/>
            <person name="Baldwin J."/>
            <person name="Abdouelleil A."/>
            <person name="Abdulkadir J."/>
            <person name="Abebe A."/>
            <person name="Abera B."/>
            <person name="Abreu J."/>
            <person name="Acer S.C."/>
            <person name="Aftuck L."/>
            <person name="Alexander A."/>
            <person name="An P."/>
            <person name="Anderson E."/>
            <person name="Anderson S."/>
            <person name="Arachi H."/>
            <person name="Azer M."/>
            <person name="Bachantsang P."/>
            <person name="Barry A."/>
            <person name="Bayul T."/>
            <person name="Berlin A."/>
            <person name="Bessette D."/>
            <person name="Bloom T."/>
            <person name="Blye J."/>
            <person name="Boguslavskiy L."/>
            <person name="Bonnet C."/>
            <person name="Boukhgalter B."/>
            <person name="Bourzgui I."/>
            <person name="Brown A."/>
            <person name="Cahill P."/>
            <person name="Channer S."/>
            <person name="Cheshatsang Y."/>
            <person name="Chuda L."/>
            <person name="Citroen M."/>
            <person name="Collymore A."/>
            <person name="Cooke P."/>
            <person name="Costello M."/>
            <person name="D'Aco K."/>
            <person name="Daza R."/>
            <person name="De Haan G."/>
            <person name="DeGray S."/>
            <person name="DeMaso C."/>
            <person name="Dhargay N."/>
            <person name="Dooley K."/>
            <person name="Dooley E."/>
            <person name="Doricent M."/>
            <person name="Dorje P."/>
            <person name="Dorjee K."/>
            <person name="Dupes A."/>
            <person name="Elong R."/>
            <person name="Falk J."/>
            <person name="Farina A."/>
            <person name="Faro S."/>
            <person name="Ferguson D."/>
            <person name="Fisher S."/>
            <person name="Foley C.D."/>
            <person name="Franke A."/>
            <person name="Friedrich D."/>
            <person name="Gadbois L."/>
            <person name="Gearin G."/>
            <person name="Gearin C.R."/>
            <person name="Giannoukos G."/>
            <person name="Goode T."/>
            <person name="Graham J."/>
            <person name="Grandbois E."/>
            <person name="Grewal S."/>
            <person name="Gyaltsen K."/>
            <person name="Hafez N."/>
            <person name="Hagos B."/>
            <person name="Hall J."/>
            <person name="Henson C."/>
            <person name="Hollinger A."/>
            <person name="Honan T."/>
            <person name="Huard M.D."/>
            <person name="Hughes L."/>
            <person name="Hurhula B."/>
            <person name="Husby M.E."/>
            <person name="Kamat A."/>
            <person name="Kanga B."/>
            <person name="Kashin S."/>
            <person name="Khazanovich D."/>
            <person name="Kisner P."/>
            <person name="Lance K."/>
            <person name="Lara M."/>
            <person name="Lee W."/>
            <person name="Lennon N."/>
            <person name="Letendre F."/>
            <person name="LeVine R."/>
            <person name="Lipovsky A."/>
            <person name="Liu X."/>
            <person name="Liu J."/>
            <person name="Liu S."/>
            <person name="Lokyitsang T."/>
            <person name="Lokyitsang Y."/>
            <person name="Lubonja R."/>
            <person name="Lui A."/>
            <person name="MacDonald P."/>
            <person name="Magnisalis V."/>
            <person name="Maru K."/>
            <person name="Matthews C."/>
            <person name="McCusker W."/>
            <person name="McDonough S."/>
            <person name="Mehta T."/>
            <person name="Meldrim J."/>
            <person name="Meneus L."/>
            <person name="Mihai O."/>
            <person name="Mihalev A."/>
            <person name="Mihova T."/>
            <person name="Mittelman R."/>
            <person name="Mlenga V."/>
            <person name="Montmayeur A."/>
            <person name="Mulrain L."/>
            <person name="Navidi A."/>
            <person name="Naylor J."/>
            <person name="Negash T."/>
            <person name="Nguyen T."/>
            <person name="Nguyen N."/>
            <person name="Nicol R."/>
            <person name="Norbu C."/>
            <person name="Norbu N."/>
            <person name="Novod N."/>
            <person name="O'Neill B."/>
            <person name="Osman S."/>
            <person name="Markiewicz E."/>
            <person name="Oyono O.L."/>
            <person name="Patti C."/>
            <person name="Phunkhang P."/>
            <person name="Pierre F."/>
            <person name="Priest M."/>
            <person name="Raghuraman S."/>
            <person name="Rege F."/>
            <person name="Reyes R."/>
            <person name="Rise C."/>
            <person name="Rogov P."/>
            <person name="Ross K."/>
            <person name="Ryan E."/>
            <person name="Settipalli S."/>
            <person name="Shea T."/>
            <person name="Sherpa N."/>
            <person name="Shi L."/>
            <person name="Shih D."/>
            <person name="Sparrow T."/>
            <person name="Spaulding J."/>
            <person name="Stalker J."/>
            <person name="Stange-Thomann N."/>
            <person name="Stavropoulos S."/>
            <person name="Stone C."/>
            <person name="Strader C."/>
            <person name="Tesfaye S."/>
            <person name="Thomson T."/>
            <person name="Thoulutsang Y."/>
            <person name="Thoulutsang D."/>
            <person name="Topham K."/>
            <person name="Topping I."/>
            <person name="Tsamla T."/>
            <person name="Vassiliev H."/>
            <person name="Vo A."/>
            <person name="Wangchuk T."/>
            <person name="Wangdi T."/>
            <person name="Weiand M."/>
            <person name="Wilkinson J."/>
            <person name="Wilson A."/>
            <person name="Yadav S."/>
            <person name="Young G."/>
            <person name="Yu Q."/>
            <person name="Zembek L."/>
            <person name="Zhong D."/>
            <person name="Zimmer A."/>
            <person name="Zwirko Z."/>
            <person name="Jaffe D.B."/>
            <person name="Alvarez P."/>
            <person name="Brockman W."/>
            <person name="Butler J."/>
            <person name="Chin C."/>
            <person name="Gnerre S."/>
            <person name="Grabherr M."/>
            <person name="Kleber M."/>
            <person name="Mauceli E."/>
            <person name="MacCallum I."/>
        </authorList>
    </citation>
    <scope>NUCLEOTIDE SEQUENCE [LARGE SCALE GENOMIC DNA]</scope>
    <source>
        <strain evidence="76">MSH-3 / Tucson 14011-0111.49</strain>
    </source>
</reference>
<comment type="catalytic activity">
    <reaction evidence="53">
        <text>(2E)-octenoyl-[ACP] + NADPH + H(+) = octanoyl-[ACP] + NADP(+)</text>
        <dbReference type="Rhea" id="RHEA:41848"/>
        <dbReference type="Rhea" id="RHEA-COMP:9635"/>
        <dbReference type="Rhea" id="RHEA-COMP:9636"/>
        <dbReference type="ChEBI" id="CHEBI:15378"/>
        <dbReference type="ChEBI" id="CHEBI:57783"/>
        <dbReference type="ChEBI" id="CHEBI:58349"/>
        <dbReference type="ChEBI" id="CHEBI:78462"/>
        <dbReference type="ChEBI" id="CHEBI:78463"/>
    </reaction>
    <physiologicalReaction direction="left-to-right" evidence="53">
        <dbReference type="Rhea" id="RHEA:41849"/>
    </physiologicalReaction>
</comment>
<evidence type="ECO:0000256" key="14">
    <source>
        <dbReference type="ARBA" id="ARBA00022679"/>
    </source>
</evidence>
<evidence type="ECO:0000256" key="54">
    <source>
        <dbReference type="ARBA" id="ARBA00048506"/>
    </source>
</evidence>
<dbReference type="GO" id="GO:0031177">
    <property type="term" value="F:phosphopantetheine binding"/>
    <property type="evidence" value="ECO:0007669"/>
    <property type="project" value="InterPro"/>
</dbReference>
<dbReference type="SUPFAM" id="SSF55048">
    <property type="entry name" value="Probable ACP-binding domain of malonyl-CoA ACP transacylase"/>
    <property type="match status" value="1"/>
</dbReference>
<dbReference type="SMART" id="SM00822">
    <property type="entry name" value="PKS_KR"/>
    <property type="match status" value="1"/>
</dbReference>
<evidence type="ECO:0000256" key="29">
    <source>
        <dbReference type="ARBA" id="ARBA00023373"/>
    </source>
</evidence>
<evidence type="ECO:0000259" key="73">
    <source>
        <dbReference type="PROSITE" id="PS52004"/>
    </source>
</evidence>
<comment type="catalytic activity">
    <reaction evidence="45">
        <text>(2E)-hexadecenoyl-[ACP] + NADPH + H(+) = hexadecanoyl-[ACP] + NADP(+)</text>
        <dbReference type="Rhea" id="RHEA:41912"/>
        <dbReference type="Rhea" id="RHEA-COMP:9651"/>
        <dbReference type="Rhea" id="RHEA-COMP:9652"/>
        <dbReference type="ChEBI" id="CHEBI:15378"/>
        <dbReference type="ChEBI" id="CHEBI:57783"/>
        <dbReference type="ChEBI" id="CHEBI:58349"/>
        <dbReference type="ChEBI" id="CHEBI:78481"/>
        <dbReference type="ChEBI" id="CHEBI:78483"/>
    </reaction>
    <physiologicalReaction direction="left-to-right" evidence="45">
        <dbReference type="Rhea" id="RHEA:41913"/>
    </physiologicalReaction>
</comment>
<keyword evidence="24" id="KW-0275">Fatty acid biosynthesis</keyword>
<dbReference type="InterPro" id="IPR020841">
    <property type="entry name" value="PKS_Beta-ketoAc_synthase_dom"/>
</dbReference>
<dbReference type="InterPro" id="IPR036291">
    <property type="entry name" value="NAD(P)-bd_dom_sf"/>
</dbReference>
<evidence type="ECO:0000256" key="28">
    <source>
        <dbReference type="ARBA" id="ARBA00023351"/>
    </source>
</evidence>
<evidence type="ECO:0000256" key="61">
    <source>
        <dbReference type="ARBA" id="ARBA00049109"/>
    </source>
</evidence>
<dbReference type="Pfam" id="PF02801">
    <property type="entry name" value="Ketoacyl-synt_C"/>
    <property type="match status" value="1"/>
</dbReference>
<dbReference type="STRING" id="7234.B4G6R3"/>
<keyword evidence="13" id="KW-0597">Phosphoprotein</keyword>
<comment type="catalytic activity">
    <reaction evidence="56">
        <text>a 2,3-saturated acyl-[ACP] + NADP(+) = a (2E)-enoyl-[ACP] + NADPH + H(+)</text>
        <dbReference type="Rhea" id="RHEA:22564"/>
        <dbReference type="Rhea" id="RHEA-COMP:9925"/>
        <dbReference type="Rhea" id="RHEA-COMP:9926"/>
        <dbReference type="ChEBI" id="CHEBI:15378"/>
        <dbReference type="ChEBI" id="CHEBI:57783"/>
        <dbReference type="ChEBI" id="CHEBI:58349"/>
        <dbReference type="ChEBI" id="CHEBI:78784"/>
        <dbReference type="ChEBI" id="CHEBI:78785"/>
        <dbReference type="EC" id="1.3.1.39"/>
    </reaction>
    <physiologicalReaction direction="right-to-left" evidence="56">
        <dbReference type="Rhea" id="RHEA:22566"/>
    </physiologicalReaction>
</comment>
<evidence type="ECO:0000256" key="63">
    <source>
        <dbReference type="ARBA" id="ARBA00049263"/>
    </source>
</evidence>
<evidence type="ECO:0000256" key="62">
    <source>
        <dbReference type="ARBA" id="ARBA00049171"/>
    </source>
</evidence>
<comment type="catalytic activity">
    <reaction evidence="46">
        <text>(2E)-hexenoyl-[ACP] + NADPH + H(+) = hexanoyl-[ACP] + NADP(+)</text>
        <dbReference type="Rhea" id="RHEA:41832"/>
        <dbReference type="Rhea" id="RHEA-COMP:9631"/>
        <dbReference type="Rhea" id="RHEA-COMP:9632"/>
        <dbReference type="ChEBI" id="CHEBI:15378"/>
        <dbReference type="ChEBI" id="CHEBI:57783"/>
        <dbReference type="ChEBI" id="CHEBI:58349"/>
        <dbReference type="ChEBI" id="CHEBI:78458"/>
        <dbReference type="ChEBI" id="CHEBI:78459"/>
    </reaction>
    <physiologicalReaction direction="left-to-right" evidence="46">
        <dbReference type="Rhea" id="RHEA:41833"/>
    </physiologicalReaction>
</comment>